<comment type="caution">
    <text evidence="2">The sequence shown here is derived from an EMBL/GenBank/DDBJ whole genome shotgun (WGS) entry which is preliminary data.</text>
</comment>
<protein>
    <submittedName>
        <fullName evidence="2">Uncharacterized protein</fullName>
    </submittedName>
</protein>
<evidence type="ECO:0000313" key="3">
    <source>
        <dbReference type="Proteomes" id="UP000320461"/>
    </source>
</evidence>
<dbReference type="AlphaFoldDB" id="A0A4Y3KPI1"/>
<evidence type="ECO:0000256" key="1">
    <source>
        <dbReference type="SAM" id="MobiDB-lite"/>
    </source>
</evidence>
<dbReference type="Proteomes" id="UP000320461">
    <property type="component" value="Unassembled WGS sequence"/>
</dbReference>
<accession>A0A4Y3KPI1</accession>
<proteinExistence type="predicted"/>
<organism evidence="2 3">
    <name type="scientific">Cellulomonas gelida</name>
    <dbReference type="NCBI Taxonomy" id="1712"/>
    <lineage>
        <taxon>Bacteria</taxon>
        <taxon>Bacillati</taxon>
        <taxon>Actinomycetota</taxon>
        <taxon>Actinomycetes</taxon>
        <taxon>Micrococcales</taxon>
        <taxon>Cellulomonadaceae</taxon>
        <taxon>Cellulomonas</taxon>
    </lineage>
</organism>
<reference evidence="2 3" key="1">
    <citation type="submission" date="2019-06" db="EMBL/GenBank/DDBJ databases">
        <title>Whole genome shotgun sequence of Cellulomonas gelida NBRC 3748.</title>
        <authorList>
            <person name="Hosoyama A."/>
            <person name="Uohara A."/>
            <person name="Ohji S."/>
            <person name="Ichikawa N."/>
        </authorList>
    </citation>
    <scope>NUCLEOTIDE SEQUENCE [LARGE SCALE GENOMIC DNA]</scope>
    <source>
        <strain evidence="2 3">NBRC 3748</strain>
    </source>
</reference>
<feature type="region of interest" description="Disordered" evidence="1">
    <location>
        <begin position="1"/>
        <end position="64"/>
    </location>
</feature>
<evidence type="ECO:0000313" key="2">
    <source>
        <dbReference type="EMBL" id="GEA84840.1"/>
    </source>
</evidence>
<sequence>MGKKRTKPVATHQVGRWFAPSTGGYSGLGPGGEVVPRKGTPPKLPATPAGVAKTPAAEQRAQAS</sequence>
<gene>
    <name evidence="2" type="ORF">CGE01nite_20910</name>
</gene>
<dbReference type="EMBL" id="BJLQ01000021">
    <property type="protein sequence ID" value="GEA84840.1"/>
    <property type="molecule type" value="Genomic_DNA"/>
</dbReference>
<name>A0A4Y3KPI1_9CELL</name>
<keyword evidence="3" id="KW-1185">Reference proteome</keyword>